<dbReference type="Pfam" id="PF09375">
    <property type="entry name" value="Peptidase_M75"/>
    <property type="match status" value="1"/>
</dbReference>
<dbReference type="InterPro" id="IPR018976">
    <property type="entry name" value="Imelysin-like"/>
</dbReference>
<dbReference type="GO" id="GO:0030313">
    <property type="term" value="C:cell envelope"/>
    <property type="evidence" value="ECO:0007669"/>
    <property type="project" value="UniProtKB-SubCell"/>
</dbReference>
<evidence type="ECO:0000313" key="5">
    <source>
        <dbReference type="Proteomes" id="UP000198858"/>
    </source>
</evidence>
<reference evidence="4 5" key="1">
    <citation type="submission" date="2016-10" db="EMBL/GenBank/DDBJ databases">
        <authorList>
            <person name="Varghese N."/>
            <person name="Submissions S."/>
        </authorList>
    </citation>
    <scope>NUCLEOTIDE SEQUENCE [LARGE SCALE GENOMIC DNA]</scope>
    <source>
        <strain evidence="4 5">Mar_2010_102</strain>
    </source>
</reference>
<proteinExistence type="predicted"/>
<dbReference type="AlphaFoldDB" id="A0A1H1PPL4"/>
<keyword evidence="5" id="KW-1185">Reference proteome</keyword>
<keyword evidence="2" id="KW-0732">Signal</keyword>
<feature type="domain" description="Imelysin-like" evidence="3">
    <location>
        <begin position="43"/>
        <end position="333"/>
    </location>
</feature>
<accession>A0A1H1PPL4</accession>
<dbReference type="Gene3D" id="1.20.1420.20">
    <property type="entry name" value="M75 peptidase, HXXE motif"/>
    <property type="match status" value="1"/>
</dbReference>
<gene>
    <name evidence="4" type="ORF">SAMN04488552_2203</name>
</gene>
<evidence type="ECO:0000259" key="3">
    <source>
        <dbReference type="Pfam" id="PF09375"/>
    </source>
</evidence>
<dbReference type="InterPro" id="IPR034984">
    <property type="entry name" value="Imelysin-like_IPPA"/>
</dbReference>
<evidence type="ECO:0000313" key="4">
    <source>
        <dbReference type="EMBL" id="SDS13242.1"/>
    </source>
</evidence>
<dbReference type="EMBL" id="LT629745">
    <property type="protein sequence ID" value="SDS13242.1"/>
    <property type="molecule type" value="Genomic_DNA"/>
</dbReference>
<dbReference type="CDD" id="cd14659">
    <property type="entry name" value="Imelysin-like_IPPA"/>
    <property type="match status" value="1"/>
</dbReference>
<dbReference type="InterPro" id="IPR038352">
    <property type="entry name" value="Imelysin_sf"/>
</dbReference>
<sequence>MIATLIFTACSTEDDGNGDGGGTETDSFDRGAMLANWADNIIIPAFSSFSGSTQQLEDLTLAFTNDPTEENLTALRSGFESSYIDFQAVAMFDIGKAEELSYRRFLNTYPLDAVEVDNKIASGTYNLELPSSFKEQGFPAMDYLLYGIGETKAEVLAKYSSDNYRNYLLDVAKRINDLTVEVNSSWQGDFRDDFVNNTSSSSTGSVDKFTNKYIMYYETFLRTGKIGYPSGIFTGSPSPINVEAYYSADLSKTLYLEAINNMVDFFNGKSFNGNQTGKSYKQYLEYLDRGELASDILDQFAAIKSQASNLNSNLKSQVETDNTVMLAAYDELQKAVVLLKLDMVQALSISINYVDTDGD</sequence>
<dbReference type="STRING" id="1250231.SAMN04488552_2203"/>
<evidence type="ECO:0000256" key="1">
    <source>
        <dbReference type="ARBA" id="ARBA00004196"/>
    </source>
</evidence>
<organism evidence="4 5">
    <name type="scientific">Christiangramia echinicola</name>
    <dbReference type="NCBI Taxonomy" id="279359"/>
    <lineage>
        <taxon>Bacteria</taxon>
        <taxon>Pseudomonadati</taxon>
        <taxon>Bacteroidota</taxon>
        <taxon>Flavobacteriia</taxon>
        <taxon>Flavobacteriales</taxon>
        <taxon>Flavobacteriaceae</taxon>
        <taxon>Christiangramia</taxon>
    </lineage>
</organism>
<evidence type="ECO:0000256" key="2">
    <source>
        <dbReference type="ARBA" id="ARBA00022729"/>
    </source>
</evidence>
<protein>
    <submittedName>
        <fullName evidence="4">Imelysin</fullName>
    </submittedName>
</protein>
<name>A0A1H1PPL4_9FLAO</name>
<comment type="subcellular location">
    <subcellularLocation>
        <location evidence="1">Cell envelope</location>
    </subcellularLocation>
</comment>
<dbReference type="Proteomes" id="UP000198858">
    <property type="component" value="Chromosome I"/>
</dbReference>